<name>A0A368YPK6_9RHOB</name>
<feature type="signal peptide" evidence="1">
    <location>
        <begin position="1"/>
        <end position="27"/>
    </location>
</feature>
<dbReference type="InterPro" id="IPR019893">
    <property type="entry name" value="SndH-like"/>
</dbReference>
<dbReference type="Pfam" id="PF07995">
    <property type="entry name" value="GSDH"/>
    <property type="match status" value="2"/>
</dbReference>
<accession>A0A368YPK6</accession>
<keyword evidence="4" id="KW-1185">Reference proteome</keyword>
<proteinExistence type="predicted"/>
<feature type="domain" description="Glucose/Sorbosone dehydrogenase" evidence="2">
    <location>
        <begin position="48"/>
        <end position="284"/>
    </location>
</feature>
<dbReference type="PANTHER" id="PTHR19328:SF13">
    <property type="entry name" value="HIPL1 PROTEIN"/>
    <property type="match status" value="1"/>
</dbReference>
<evidence type="ECO:0000313" key="4">
    <source>
        <dbReference type="Proteomes" id="UP000253345"/>
    </source>
</evidence>
<dbReference type="AlphaFoldDB" id="A0A368YPK6"/>
<dbReference type="EMBL" id="QPJL01000013">
    <property type="protein sequence ID" value="RCW82143.1"/>
    <property type="molecule type" value="Genomic_DNA"/>
</dbReference>
<evidence type="ECO:0000256" key="1">
    <source>
        <dbReference type="SAM" id="SignalP"/>
    </source>
</evidence>
<protein>
    <submittedName>
        <fullName evidence="3">PQQ-dependent dehydrogenase (S-GDH family)</fullName>
    </submittedName>
</protein>
<reference evidence="3 4" key="1">
    <citation type="submission" date="2018-07" db="EMBL/GenBank/DDBJ databases">
        <title>Genomic Encyclopedia of Type Strains, Phase III (KMG-III): the genomes of soil and plant-associated and newly described type strains.</title>
        <authorList>
            <person name="Whitman W."/>
        </authorList>
    </citation>
    <scope>NUCLEOTIDE SEQUENCE [LARGE SCALE GENOMIC DNA]</scope>
    <source>
        <strain evidence="3 4">CECT 8525</strain>
    </source>
</reference>
<sequence>MTSQNRLLACLMSSAALGVALTGAAAAQGVEIVADKFQSRVVAADLGSPWEITYGADGHLWVTERKAAQITRIDPTSGEKAVLYKFEDAYTGETAHEGLLGMALDPAQNLVYAAYVYDGDAGEALDRRMRVVRLTHDPASNTLGQPQTVIEGLIAGDDHNAGRLKLGPDGMLYLTQGDHGANQFGNFCKHVAAQDLPTAEQVAAGDVSAYQGKTLRIAPDGGIPADNPEIAGVRSHVYTYGHRNPQGIVFGPDGSLFQSEQGPKTDDEVNLLQASGNYGWPFVAGFRDDQAYVYGAWADAPDCASLTFSDYEIPDSVPKHVETDWAEDFVEPMKTFFTVRNGYTFHYEKCGDMAFICWPTISPASIDYYAADAVPGWKNSLLVTSLKNGAVYRLGLNADGKSVQGDIEKLFDSQNRYRDLAISPDGKTIFVATDAGGITRATDGGTSNQMANPGAILAFTFGE</sequence>
<evidence type="ECO:0000313" key="3">
    <source>
        <dbReference type="EMBL" id="RCW82143.1"/>
    </source>
</evidence>
<dbReference type="Proteomes" id="UP000253345">
    <property type="component" value="Unassembled WGS sequence"/>
</dbReference>
<dbReference type="RefSeq" id="WP_220269838.1">
    <property type="nucleotide sequence ID" value="NZ_QPJL01000013.1"/>
</dbReference>
<dbReference type="Gene3D" id="2.120.10.30">
    <property type="entry name" value="TolB, C-terminal domain"/>
    <property type="match status" value="1"/>
</dbReference>
<gene>
    <name evidence="3" type="ORF">DFP89_113103</name>
</gene>
<dbReference type="InterPro" id="IPR011042">
    <property type="entry name" value="6-blade_b-propeller_TolB-like"/>
</dbReference>
<feature type="chain" id="PRO_5016562523" evidence="1">
    <location>
        <begin position="28"/>
        <end position="463"/>
    </location>
</feature>
<dbReference type="SUPFAM" id="SSF50952">
    <property type="entry name" value="Soluble quinoprotein glucose dehydrogenase"/>
    <property type="match status" value="1"/>
</dbReference>
<dbReference type="PANTHER" id="PTHR19328">
    <property type="entry name" value="HEDGEHOG-INTERACTING PROTEIN"/>
    <property type="match status" value="1"/>
</dbReference>
<dbReference type="NCBIfam" id="TIGR03606">
    <property type="entry name" value="non_repeat_PQQ"/>
    <property type="match status" value="1"/>
</dbReference>
<feature type="domain" description="Glucose/Sorbosone dehydrogenase" evidence="2">
    <location>
        <begin position="357"/>
        <end position="435"/>
    </location>
</feature>
<organism evidence="3 4">
    <name type="scientific">Paracoccus lutimaris</name>
    <dbReference type="NCBI Taxonomy" id="1490030"/>
    <lineage>
        <taxon>Bacteria</taxon>
        <taxon>Pseudomonadati</taxon>
        <taxon>Pseudomonadota</taxon>
        <taxon>Alphaproteobacteria</taxon>
        <taxon>Rhodobacterales</taxon>
        <taxon>Paracoccaceae</taxon>
        <taxon>Paracoccus</taxon>
    </lineage>
</organism>
<comment type="caution">
    <text evidence="3">The sequence shown here is derived from an EMBL/GenBank/DDBJ whole genome shotgun (WGS) entry which is preliminary data.</text>
</comment>
<dbReference type="InterPro" id="IPR011041">
    <property type="entry name" value="Quinoprot_gluc/sorb_DH_b-prop"/>
</dbReference>
<dbReference type="InterPro" id="IPR012938">
    <property type="entry name" value="Glc/Sorbosone_DH"/>
</dbReference>
<evidence type="ECO:0000259" key="2">
    <source>
        <dbReference type="Pfam" id="PF07995"/>
    </source>
</evidence>
<keyword evidence="1" id="KW-0732">Signal</keyword>